<dbReference type="InterPro" id="IPR011989">
    <property type="entry name" value="ARM-like"/>
</dbReference>
<evidence type="ECO:0000256" key="2">
    <source>
        <dbReference type="ARBA" id="ARBA00007991"/>
    </source>
</evidence>
<evidence type="ECO:0000256" key="1">
    <source>
        <dbReference type="ARBA" id="ARBA00004123"/>
    </source>
</evidence>
<keyword evidence="4" id="KW-0819">tRNA processing</keyword>
<organism evidence="9 10">
    <name type="scientific">Heterodermia speciosa</name>
    <dbReference type="NCBI Taxonomy" id="116794"/>
    <lineage>
        <taxon>Eukaryota</taxon>
        <taxon>Fungi</taxon>
        <taxon>Dikarya</taxon>
        <taxon>Ascomycota</taxon>
        <taxon>Pezizomycotina</taxon>
        <taxon>Lecanoromycetes</taxon>
        <taxon>OSLEUM clade</taxon>
        <taxon>Lecanoromycetidae</taxon>
        <taxon>Caliciales</taxon>
        <taxon>Physciaceae</taxon>
        <taxon>Heterodermia</taxon>
    </lineage>
</organism>
<evidence type="ECO:0000256" key="5">
    <source>
        <dbReference type="ARBA" id="ARBA00022927"/>
    </source>
</evidence>
<dbReference type="EMBL" id="CAJPDS010000031">
    <property type="protein sequence ID" value="CAF9922558.1"/>
    <property type="molecule type" value="Genomic_DNA"/>
</dbReference>
<dbReference type="InterPro" id="IPR001494">
    <property type="entry name" value="Importin-beta_N"/>
</dbReference>
<dbReference type="SUPFAM" id="SSF48371">
    <property type="entry name" value="ARM repeat"/>
    <property type="match status" value="1"/>
</dbReference>
<keyword evidence="10" id="KW-1185">Reference proteome</keyword>
<dbReference type="GO" id="GO:0005737">
    <property type="term" value="C:cytoplasm"/>
    <property type="evidence" value="ECO:0007669"/>
    <property type="project" value="TreeGrafter"/>
</dbReference>
<dbReference type="GO" id="GO:0005634">
    <property type="term" value="C:nucleus"/>
    <property type="evidence" value="ECO:0007669"/>
    <property type="project" value="UniProtKB-SubCell"/>
</dbReference>
<dbReference type="Pfam" id="PF24140">
    <property type="entry name" value="TPR_TNPO3_IPO13_3rd"/>
    <property type="match status" value="1"/>
</dbReference>
<reference evidence="9" key="1">
    <citation type="submission" date="2021-03" db="EMBL/GenBank/DDBJ databases">
        <authorList>
            <person name="Tagirdzhanova G."/>
        </authorList>
    </citation>
    <scope>NUCLEOTIDE SEQUENCE</scope>
</reference>
<dbReference type="Gene3D" id="1.25.10.10">
    <property type="entry name" value="Leucine-rich Repeat Variant"/>
    <property type="match status" value="1"/>
</dbReference>
<dbReference type="PANTHER" id="PTHR12363">
    <property type="entry name" value="TRANSPORTIN 3 AND IMPORTIN 13"/>
    <property type="match status" value="1"/>
</dbReference>
<dbReference type="InterPro" id="IPR013598">
    <property type="entry name" value="Exportin-1/Importin-b-like"/>
</dbReference>
<evidence type="ECO:0000256" key="3">
    <source>
        <dbReference type="ARBA" id="ARBA00022448"/>
    </source>
</evidence>
<comment type="similarity">
    <text evidence="2">Belongs to the importin beta family.</text>
</comment>
<dbReference type="AlphaFoldDB" id="A0A8H3FIH4"/>
<evidence type="ECO:0000256" key="6">
    <source>
        <dbReference type="ARBA" id="ARBA00023242"/>
    </source>
</evidence>
<feature type="domain" description="Importin N-terminal" evidence="8">
    <location>
        <begin position="32"/>
        <end position="97"/>
    </location>
</feature>
<sequence>MAAPGPNGSTTLADHENLVNSLYQPGADVPKINAILTRYQRSQQGWQFADQLLHSNDDKARFFGALTFTIKINTDWSTLSDEDAAALRQRLLTWLVRLVQARDGPVVIRKVCSALVAQFLKSWTSWDRCLRHLLCCFAAGRVVGVEETLQFHPTNDIFLKLNSLELKTSLWFMTTLVEEVGKTNAKNSQAHHYHRQVLLNLQDTIPLIHVLLKNPKVDNEIVEEAIKCFQAWVNYAHGSLVSDASRDGLENLKYLAPLLLQKLVNENLFEVTVEFFTDVLVNFPAFFDSSIYASLASMFTSPVATVYFSALKAGQGNEEAQDFSRLLFAYGDAAVQDLAQNVHDHRLQLVLDHFLDLLDAPGYDEAELQICSQAIEFWQTYTEFATDSLFTAGENREPWMDVTKDHIAKALQHSWSKIRPPNPEVVASWNSETRVDFRSLRQDFTDLVQASFTLLGLAAFEHFAQLALKSLSSRSWYDLEAALFGLNALSDSVAEDSASDEALSKIFRSSLFRDMMDPTLTVPLQAQVTALGTITNYTSFFERQTEFLPDMLGFLFTFLGHPTLAIVAAKAIWSTCSSCRKHLIPQINEFVKAYEPHSQTDPGVREKIVGAIAMIVQALPSDEEKVNSLSTLIAFVERDADYCYVMRIANRTEEALNSGLCALRSLSSIGKGLQMPDEAVIDLEIEGNLSNSWVLPIGQDLQARVKRILHAVTGHLSFDNAIIEAGCQVLRTGYKETAPGLFVLPPEVTVDFVAWACGSGLSQTGVTYVLETATAMLARKRNASTPAMSNAASKIWNVVLRLIKVSSKEPIADPEVIASCIHLAEKMIPHHLQSFFGPENLDILSDFFALSISFLMTPEIMPKRAAGSFWAVFVQRHELGDDIGGKVHMAMQVYGPQLCHALVRNISGEAARSELDMLSLPLKKLVFAEPQAKAWLSDALESNSFVSDRVDLTTRRLWLQKILGLRGGAQTNLAVKELWMSCYGSNMEYAS</sequence>
<dbReference type="Pfam" id="PF08389">
    <property type="entry name" value="Xpo1"/>
    <property type="match status" value="1"/>
</dbReference>
<dbReference type="InterPro" id="IPR051345">
    <property type="entry name" value="Importin_beta-like_NTR"/>
</dbReference>
<evidence type="ECO:0000256" key="7">
    <source>
        <dbReference type="ARBA" id="ARBA00025147"/>
    </source>
</evidence>
<dbReference type="PANTHER" id="PTHR12363:SF33">
    <property type="entry name" value="IMPORTIN-13"/>
    <property type="match status" value="1"/>
</dbReference>
<dbReference type="OrthoDB" id="2016913at2759"/>
<keyword evidence="6" id="KW-0539">Nucleus</keyword>
<proteinExistence type="inferred from homology"/>
<evidence type="ECO:0000256" key="4">
    <source>
        <dbReference type="ARBA" id="ARBA00022694"/>
    </source>
</evidence>
<dbReference type="Proteomes" id="UP000664521">
    <property type="component" value="Unassembled WGS sequence"/>
</dbReference>
<dbReference type="GO" id="GO:0006606">
    <property type="term" value="P:protein import into nucleus"/>
    <property type="evidence" value="ECO:0007669"/>
    <property type="project" value="TreeGrafter"/>
</dbReference>
<accession>A0A8H3FIH4</accession>
<evidence type="ECO:0000259" key="8">
    <source>
        <dbReference type="SMART" id="SM00913"/>
    </source>
</evidence>
<comment type="subcellular location">
    <subcellularLocation>
        <location evidence="1">Nucleus</location>
    </subcellularLocation>
</comment>
<name>A0A8H3FIH4_9LECA</name>
<protein>
    <recommendedName>
        <fullName evidence="8">Importin N-terminal domain-containing protein</fullName>
    </recommendedName>
</protein>
<dbReference type="InterPro" id="IPR016024">
    <property type="entry name" value="ARM-type_fold"/>
</dbReference>
<keyword evidence="3" id="KW-0813">Transport</keyword>
<gene>
    <name evidence="9" type="ORF">HETSPECPRED_005087</name>
</gene>
<dbReference type="GO" id="GO:0031267">
    <property type="term" value="F:small GTPase binding"/>
    <property type="evidence" value="ECO:0007669"/>
    <property type="project" value="InterPro"/>
</dbReference>
<keyword evidence="5" id="KW-0653">Protein transport</keyword>
<dbReference type="InterPro" id="IPR057942">
    <property type="entry name" value="TPR_TNPO3_IPO13_3rd"/>
</dbReference>
<dbReference type="SMART" id="SM00913">
    <property type="entry name" value="IBN_N"/>
    <property type="match status" value="1"/>
</dbReference>
<dbReference type="GO" id="GO:0008033">
    <property type="term" value="P:tRNA processing"/>
    <property type="evidence" value="ECO:0007669"/>
    <property type="project" value="UniProtKB-KW"/>
</dbReference>
<comment type="function">
    <text evidence="7">tRNA nucleus export receptor which facilitates tRNA translocation across the nuclear pore complex. Involved in pre-tRNA splicing, probably by affecting the interaction of pre-tRNA with splicing endonuclease.</text>
</comment>
<dbReference type="Pfam" id="PF03810">
    <property type="entry name" value="IBN_N"/>
    <property type="match status" value="1"/>
</dbReference>
<comment type="caution">
    <text evidence="9">The sequence shown here is derived from an EMBL/GenBank/DDBJ whole genome shotgun (WGS) entry which is preliminary data.</text>
</comment>
<evidence type="ECO:0000313" key="10">
    <source>
        <dbReference type="Proteomes" id="UP000664521"/>
    </source>
</evidence>
<evidence type="ECO:0000313" key="9">
    <source>
        <dbReference type="EMBL" id="CAF9922558.1"/>
    </source>
</evidence>